<keyword evidence="14" id="KW-1185">Reference proteome</keyword>
<evidence type="ECO:0000256" key="10">
    <source>
        <dbReference type="ARBA" id="ARBA00030775"/>
    </source>
</evidence>
<keyword evidence="5" id="KW-0997">Cell inner membrane</keyword>
<dbReference type="InterPro" id="IPR012902">
    <property type="entry name" value="N_methyl_site"/>
</dbReference>
<gene>
    <name evidence="13" type="ORF">QC818_13970</name>
</gene>
<dbReference type="SUPFAM" id="SSF54523">
    <property type="entry name" value="Pili subunits"/>
    <property type="match status" value="1"/>
</dbReference>
<dbReference type="InterPro" id="IPR045584">
    <property type="entry name" value="Pilin-like"/>
</dbReference>
<keyword evidence="3" id="KW-1003">Cell membrane</keyword>
<dbReference type="InterPro" id="IPR022346">
    <property type="entry name" value="T2SS_GspH"/>
</dbReference>
<reference evidence="13 14" key="1">
    <citation type="submission" date="2023-04" db="EMBL/GenBank/DDBJ databases">
        <title>A long-awaited taxogenomic arrangement of the family Halomonadaceae.</title>
        <authorList>
            <person name="De La Haba R."/>
            <person name="Chuvochina M."/>
            <person name="Wittouck S."/>
            <person name="Arahal D.R."/>
            <person name="Sanchez-Porro C."/>
            <person name="Hugenholtz P."/>
            <person name="Ventosa A."/>
        </authorList>
    </citation>
    <scope>NUCLEOTIDE SEQUENCE [LARGE SCALE GENOMIC DNA]</scope>
    <source>
        <strain evidence="13 14">DSM 23530</strain>
    </source>
</reference>
<comment type="caution">
    <text evidence="13">The sequence shown here is derived from an EMBL/GenBank/DDBJ whole genome shotgun (WGS) entry which is preliminary data.</text>
</comment>
<accession>A0ABU1G4R4</accession>
<evidence type="ECO:0000256" key="2">
    <source>
        <dbReference type="ARBA" id="ARBA00021549"/>
    </source>
</evidence>
<dbReference type="EMBL" id="JARWAK010000012">
    <property type="protein sequence ID" value="MDR5867894.1"/>
    <property type="molecule type" value="Genomic_DNA"/>
</dbReference>
<comment type="subcellular location">
    <subcellularLocation>
        <location evidence="1">Cell inner membrane</location>
        <topology evidence="1">Single-pass membrane protein</topology>
    </subcellularLocation>
</comment>
<feature type="domain" description="General secretion pathway GspH" evidence="12">
    <location>
        <begin position="62"/>
        <end position="175"/>
    </location>
</feature>
<comment type="similarity">
    <text evidence="9">Belongs to the GSP H family.</text>
</comment>
<dbReference type="RefSeq" id="WP_309653473.1">
    <property type="nucleotide sequence ID" value="NZ_JARWAK010000012.1"/>
</dbReference>
<evidence type="ECO:0000313" key="13">
    <source>
        <dbReference type="EMBL" id="MDR5867894.1"/>
    </source>
</evidence>
<evidence type="ECO:0000256" key="5">
    <source>
        <dbReference type="ARBA" id="ARBA00022519"/>
    </source>
</evidence>
<evidence type="ECO:0000256" key="4">
    <source>
        <dbReference type="ARBA" id="ARBA00022481"/>
    </source>
</evidence>
<proteinExistence type="inferred from homology"/>
<name>A0ABU1G4R4_9GAMM</name>
<evidence type="ECO:0000313" key="14">
    <source>
        <dbReference type="Proteomes" id="UP001264519"/>
    </source>
</evidence>
<dbReference type="Gene3D" id="3.55.40.10">
    <property type="entry name" value="minor pseudopilin epsh domain"/>
    <property type="match status" value="1"/>
</dbReference>
<feature type="transmembrane region" description="Helical" evidence="11">
    <location>
        <begin position="25"/>
        <end position="46"/>
    </location>
</feature>
<evidence type="ECO:0000256" key="6">
    <source>
        <dbReference type="ARBA" id="ARBA00022692"/>
    </source>
</evidence>
<protein>
    <recommendedName>
        <fullName evidence="2">Type II secretion system protein H</fullName>
    </recommendedName>
    <alternativeName>
        <fullName evidence="10">General secretion pathway protein H</fullName>
    </alternativeName>
</protein>
<dbReference type="Pfam" id="PF07963">
    <property type="entry name" value="N_methyl"/>
    <property type="match status" value="1"/>
</dbReference>
<evidence type="ECO:0000256" key="11">
    <source>
        <dbReference type="SAM" id="Phobius"/>
    </source>
</evidence>
<evidence type="ECO:0000256" key="1">
    <source>
        <dbReference type="ARBA" id="ARBA00004377"/>
    </source>
</evidence>
<sequence length="184" mass="19758">MPPDATEGIYLTHKPGRLAKAPPRGFTLIELLVALALLVVLATWAVPGFQRLTARNEVAAEVMRIKTALALAKNTAVTRRQVIAVCPVASAGASACEPHDWSRPIAIVDGPAPAGDLSGTRILRLLEPSDGPVITFNRDFPVRFRATGWSRGHNGTFTVCGRDQRAVRIVLSNLGKTRTEQATC</sequence>
<dbReference type="Pfam" id="PF12019">
    <property type="entry name" value="GspH"/>
    <property type="match status" value="1"/>
</dbReference>
<dbReference type="Proteomes" id="UP001264519">
    <property type="component" value="Unassembled WGS sequence"/>
</dbReference>
<keyword evidence="6 11" id="KW-0812">Transmembrane</keyword>
<evidence type="ECO:0000256" key="9">
    <source>
        <dbReference type="ARBA" id="ARBA00025772"/>
    </source>
</evidence>
<dbReference type="PROSITE" id="PS00409">
    <property type="entry name" value="PROKAR_NTER_METHYL"/>
    <property type="match status" value="1"/>
</dbReference>
<keyword evidence="4" id="KW-0488">Methylation</keyword>
<keyword evidence="8 11" id="KW-0472">Membrane</keyword>
<evidence type="ECO:0000256" key="7">
    <source>
        <dbReference type="ARBA" id="ARBA00022989"/>
    </source>
</evidence>
<organism evidence="13 14">
    <name type="scientific">Halomonas koreensis</name>
    <dbReference type="NCBI Taxonomy" id="245385"/>
    <lineage>
        <taxon>Bacteria</taxon>
        <taxon>Pseudomonadati</taxon>
        <taxon>Pseudomonadota</taxon>
        <taxon>Gammaproteobacteria</taxon>
        <taxon>Oceanospirillales</taxon>
        <taxon>Halomonadaceae</taxon>
        <taxon>Halomonas</taxon>
    </lineage>
</organism>
<dbReference type="NCBIfam" id="TIGR02532">
    <property type="entry name" value="IV_pilin_GFxxxE"/>
    <property type="match status" value="1"/>
</dbReference>
<evidence type="ECO:0000256" key="8">
    <source>
        <dbReference type="ARBA" id="ARBA00023136"/>
    </source>
</evidence>
<evidence type="ECO:0000259" key="12">
    <source>
        <dbReference type="Pfam" id="PF12019"/>
    </source>
</evidence>
<keyword evidence="7 11" id="KW-1133">Transmembrane helix</keyword>
<evidence type="ECO:0000256" key="3">
    <source>
        <dbReference type="ARBA" id="ARBA00022475"/>
    </source>
</evidence>